<name>A0A382TNH6_9ZZZZ</name>
<evidence type="ECO:0008006" key="3">
    <source>
        <dbReference type="Google" id="ProtNLM"/>
    </source>
</evidence>
<organism evidence="2">
    <name type="scientific">marine metagenome</name>
    <dbReference type="NCBI Taxonomy" id="408172"/>
    <lineage>
        <taxon>unclassified sequences</taxon>
        <taxon>metagenomes</taxon>
        <taxon>ecological metagenomes</taxon>
    </lineage>
</organism>
<feature type="non-terminal residue" evidence="2">
    <location>
        <position position="300"/>
    </location>
</feature>
<feature type="region of interest" description="Disordered" evidence="1">
    <location>
        <begin position="1"/>
        <end position="23"/>
    </location>
</feature>
<reference evidence="2" key="1">
    <citation type="submission" date="2018-05" db="EMBL/GenBank/DDBJ databases">
        <authorList>
            <person name="Lanie J.A."/>
            <person name="Ng W.-L."/>
            <person name="Kazmierczak K.M."/>
            <person name="Andrzejewski T.M."/>
            <person name="Davidsen T.M."/>
            <person name="Wayne K.J."/>
            <person name="Tettelin H."/>
            <person name="Glass J.I."/>
            <person name="Rusch D."/>
            <person name="Podicherti R."/>
            <person name="Tsui H.-C.T."/>
            <person name="Winkler M.E."/>
        </authorList>
    </citation>
    <scope>NUCLEOTIDE SEQUENCE</scope>
</reference>
<protein>
    <recommendedName>
        <fullName evidence="3">Bacterial Ig-like domain-containing protein</fullName>
    </recommendedName>
</protein>
<evidence type="ECO:0000256" key="1">
    <source>
        <dbReference type="SAM" id="MobiDB-lite"/>
    </source>
</evidence>
<feature type="non-terminal residue" evidence="2">
    <location>
        <position position="1"/>
    </location>
</feature>
<proteinExistence type="predicted"/>
<gene>
    <name evidence="2" type="ORF">METZ01_LOCUS375895</name>
</gene>
<sequence length="300" mass="29884">ESETSAATGAVANVNDDPTGSVVISGTATEDQVLSITNTLADEDVLGSFSYQWNRAGSAISSATSATYTLVQADVGSIITVTVSYTDGQNTAESETSAATSAVANVNDDPTGSVTISGTATEDQVLTAANTLADEDVLGTISYQWNRAGTAISSATSGTYTLTQSDVGSAITVTASYTDGQNTAESETSAATSAVANVNDDPTGSVTISGTATEDQVLTAANTLADEDVLGSITYTWSNGDTGSTTTLGQSDVGNTITVTAAYTDGQGTAESSTSAATTAVANVNDDPTITSTAVTSATE</sequence>
<evidence type="ECO:0000313" key="2">
    <source>
        <dbReference type="EMBL" id="SVD23041.1"/>
    </source>
</evidence>
<accession>A0A382TNH6</accession>
<dbReference type="AlphaFoldDB" id="A0A382TNH6"/>
<dbReference type="EMBL" id="UINC01137602">
    <property type="protein sequence ID" value="SVD23041.1"/>
    <property type="molecule type" value="Genomic_DNA"/>
</dbReference>
<dbReference type="Gene3D" id="2.60.40.2700">
    <property type="match status" value="3"/>
</dbReference>